<dbReference type="GO" id="GO:0016787">
    <property type="term" value="F:hydrolase activity"/>
    <property type="evidence" value="ECO:0007669"/>
    <property type="project" value="UniProtKB-KW"/>
</dbReference>
<dbReference type="EMBL" id="ML145092">
    <property type="protein sequence ID" value="TBU62716.1"/>
    <property type="molecule type" value="Genomic_DNA"/>
</dbReference>
<dbReference type="GO" id="GO:0004386">
    <property type="term" value="F:helicase activity"/>
    <property type="evidence" value="ECO:0007669"/>
    <property type="project" value="UniProtKB-KW"/>
</dbReference>
<evidence type="ECO:0000256" key="5">
    <source>
        <dbReference type="SAM" id="MobiDB-lite"/>
    </source>
</evidence>
<gene>
    <name evidence="6" type="ORF">BD310DRAFT_699633</name>
</gene>
<dbReference type="InterPro" id="IPR011545">
    <property type="entry name" value="DEAD/DEAH_box_helicase_dom"/>
</dbReference>
<evidence type="ECO:0000313" key="7">
    <source>
        <dbReference type="Proteomes" id="UP000292082"/>
    </source>
</evidence>
<dbReference type="InterPro" id="IPR059032">
    <property type="entry name" value="WHD_DDX60"/>
</dbReference>
<dbReference type="InterPro" id="IPR027417">
    <property type="entry name" value="P-loop_NTPase"/>
</dbReference>
<dbReference type="CDD" id="cd18025">
    <property type="entry name" value="DEXHc_DDX60"/>
    <property type="match status" value="1"/>
</dbReference>
<protein>
    <submittedName>
        <fullName evidence="6">P-loop containing nucleoside triphosphate hydrolase protein</fullName>
    </submittedName>
</protein>
<evidence type="ECO:0000256" key="1">
    <source>
        <dbReference type="ARBA" id="ARBA00022741"/>
    </source>
</evidence>
<dbReference type="Gene3D" id="3.40.50.300">
    <property type="entry name" value="P-loop containing nucleotide triphosphate hydrolases"/>
    <property type="match status" value="2"/>
</dbReference>
<feature type="region of interest" description="Disordered" evidence="5">
    <location>
        <begin position="1731"/>
        <end position="1751"/>
    </location>
</feature>
<keyword evidence="7" id="KW-1185">Reference proteome</keyword>
<sequence length="1779" mass="200965">MDLDDFDAAIAQLPLKEEPTLSTQSAKAAVNYLDSQWYSLVNRRGRWMDLIGDYAGSEPFIVDGEALIAMVLEDPLLALGRTHDISFQCLHAVYTLECMIKQISMRSDSFDIVFWHERRFLTLLYGENDYVTSSRSLARTILFNHLASLRLSVHTFTDLLDPAWLAYQRLRKPMFVMTSDGGAVVDSSPIAAAERILLQRVFLYSLLTQGVSVAMLRGAEYRDSKIMSFVYEQGLDSNPKSRFKKTFWLAVEIATSSLIAHENCARSEVPIHPLERRIESEASDNPALLLLRGVSRSRNLQRKHFPALLQVFVAHMLFLPHLDLRERAIPDIILPSELVGLLTRDFLPTVFLALEKIASVSDLDGRIFASLLDSILRDHTTPLQTLIGCDLSSVLVKLWVAHQLPSPDYDALRRQFPASIVVQDDSETESPPLSLLPFHHRLFDEELAAVNVEAEALSDDDEDDEESAAHLEFNTVFSDTQHWHNHKRAILPPYLGGGNSMAPLNEWQKKRQLRSEQRFMSKLQWHAETLTGALGTPLQQMVIPSVAKRKSRPTNSSRIEESKPTTPTRSGSGKKGKETLSSADKIHLAYWAQKQAKEDGSNVAWWQEQLAVIENSSSSAASSSSKITALEHLMRNKRTYHGWLSVESRLYRIHLEFCRWLEVPDHESASVRDRFTVSIMCMVKDLYESEDLFPTAAAKLAACLICLGLNDYIQAFESAATVSAEDRKLHFSFVKLVKSKGVWHPVHKWMRITEDPVVWQLRLFGDFMDRSMDSARDPRVSFKADAWQRKVLDCLDQNESVLVVAPTSAGKTFISFYAMEKLLRSSNDDIVVYVAPTKALVSQIAAEVFARFSKDLGGRAFWAIHTRDYRMHNPQNCQILVTVPEILATMLLSPPLARSWTPRIKRIILDEIHTIGQQEGGAVWEQIILLAPCPLLGLSATIGEPEKFNVWLASVQEAHGFKHTFIQHPHRYSHLRKFTYLIEPKEKPAEFQGLQEYRKSDRLRFIHPISMLSFGARHLPPDFSLEAGDCLSLYHALESVRDRLHFNVGSLDPTPFFADLKGVLLKQRDILRYEAVLTGHVSELIESTDPLDQDSVLNQVIRHVSDPVIVKVNQRFIPDADAFFRNLIGLVSDLHINGDLPALLFHFDRKVCEKMAETILEVLAGAEAKWRETSPEWRRKITQWKFWVSKSKERERQAERLKKVKKEKDEANATPKTQPEQGWEASFNPDDPSPQFSFAGMSPAFTKEDLDDEIRSLARWRSAPEWALKCLQRGIGVHHSGMNKHYRTLVESLYRAGYLRVVIATGTLALGINAPTKTSVFCGDSPFLTALMYRQCAGRAGRRGFDLLGKIVFYGLPMDRCQRLVLSKLPSLGGNFPLTSTMVLRLFNLLQGSNDAPVARNAIKSLLHLPHVSFVSDVGREQILHHIRFSIDYLRRSGLLDERGNPINLFGVAAYLYYTEPSNLALVALLRHGVLHRICNQRSLIRAKRDLMILLSHLFGRRYLPHTYASREFLQTIVKKSPSMVVLPPLSKDARSVLLEHENHIKGIFTGYALAYVSRHAEELGRDLQLPFSKRAICPVSSTAPSAPFTDKLRSTAIASVARSPFVATSGHGDNFRSVKELCDTSRQALYLNEYAIPSMCQFTAIPGEDSKEFALNAYLLDFYIHRQTAALNAANGLRDGEMWYVLQDFSLTLKSIRGGLFQLLQKASDSGSGEDDAVSEVDSGFANMTRAERDPDLDGSEHGSVKPPAGVSDRDWKVYEVLDALTAEFHEKFHKIWA</sequence>
<dbReference type="Pfam" id="PF00271">
    <property type="entry name" value="Helicase_C"/>
    <property type="match status" value="1"/>
</dbReference>
<keyword evidence="2 6" id="KW-0378">Hydrolase</keyword>
<feature type="region of interest" description="Disordered" evidence="5">
    <location>
        <begin position="1199"/>
        <end position="1229"/>
    </location>
</feature>
<dbReference type="GO" id="GO:0005524">
    <property type="term" value="F:ATP binding"/>
    <property type="evidence" value="ECO:0007669"/>
    <property type="project" value="UniProtKB-KW"/>
</dbReference>
<dbReference type="Pfam" id="PF00270">
    <property type="entry name" value="DEAD"/>
    <property type="match status" value="1"/>
</dbReference>
<dbReference type="Proteomes" id="UP000292082">
    <property type="component" value="Unassembled WGS sequence"/>
</dbReference>
<dbReference type="PANTHER" id="PTHR44533">
    <property type="entry name" value="DEAD/H RNA HELICASE, PUTATIVE-RELATED"/>
    <property type="match status" value="1"/>
</dbReference>
<dbReference type="PANTHER" id="PTHR44533:SF4">
    <property type="entry name" value="DEAD_H RNA HELICASE, PUTATIVE-RELATED"/>
    <property type="match status" value="1"/>
</dbReference>
<keyword evidence="3" id="KW-0347">Helicase</keyword>
<accession>A0A4Q9NM08</accession>
<dbReference type="Pfam" id="PF26076">
    <property type="entry name" value="WHD_DDX60"/>
    <property type="match status" value="1"/>
</dbReference>
<proteinExistence type="predicted"/>
<evidence type="ECO:0000256" key="2">
    <source>
        <dbReference type="ARBA" id="ARBA00022801"/>
    </source>
</evidence>
<dbReference type="PROSITE" id="PS51194">
    <property type="entry name" value="HELICASE_CTER"/>
    <property type="match status" value="1"/>
</dbReference>
<dbReference type="InterPro" id="IPR001650">
    <property type="entry name" value="Helicase_C-like"/>
</dbReference>
<evidence type="ECO:0000256" key="4">
    <source>
        <dbReference type="ARBA" id="ARBA00022840"/>
    </source>
</evidence>
<dbReference type="SMART" id="SM00490">
    <property type="entry name" value="HELICc"/>
    <property type="match status" value="1"/>
</dbReference>
<dbReference type="FunFam" id="3.40.50.300:FF:001039">
    <property type="entry name" value="ATP-dependent RNA helicase DDX60"/>
    <property type="match status" value="1"/>
</dbReference>
<dbReference type="PROSITE" id="PS51192">
    <property type="entry name" value="HELICASE_ATP_BIND_1"/>
    <property type="match status" value="1"/>
</dbReference>
<keyword evidence="4" id="KW-0067">ATP-binding</keyword>
<dbReference type="GO" id="GO:0005737">
    <property type="term" value="C:cytoplasm"/>
    <property type="evidence" value="ECO:0007669"/>
    <property type="project" value="TreeGrafter"/>
</dbReference>
<dbReference type="Pfam" id="PF23002">
    <property type="entry name" value="PIN-like_DDX60"/>
    <property type="match status" value="1"/>
</dbReference>
<dbReference type="SMART" id="SM00487">
    <property type="entry name" value="DEXDc"/>
    <property type="match status" value="1"/>
</dbReference>
<dbReference type="SUPFAM" id="SSF52540">
    <property type="entry name" value="P-loop containing nucleoside triphosphate hydrolases"/>
    <property type="match status" value="1"/>
</dbReference>
<name>A0A4Q9NM08_9APHY</name>
<feature type="compositionally biased region" description="Basic and acidic residues" evidence="5">
    <location>
        <begin position="1199"/>
        <end position="1211"/>
    </location>
</feature>
<evidence type="ECO:0000313" key="6">
    <source>
        <dbReference type="EMBL" id="TBU62716.1"/>
    </source>
</evidence>
<dbReference type="GO" id="GO:0003676">
    <property type="term" value="F:nucleic acid binding"/>
    <property type="evidence" value="ECO:0007669"/>
    <property type="project" value="InterPro"/>
</dbReference>
<dbReference type="InterPro" id="IPR014001">
    <property type="entry name" value="Helicase_ATP-bd"/>
</dbReference>
<dbReference type="InterPro" id="IPR055124">
    <property type="entry name" value="PIN-like_DDX60"/>
</dbReference>
<organism evidence="6 7">
    <name type="scientific">Dichomitus squalens</name>
    <dbReference type="NCBI Taxonomy" id="114155"/>
    <lineage>
        <taxon>Eukaryota</taxon>
        <taxon>Fungi</taxon>
        <taxon>Dikarya</taxon>
        <taxon>Basidiomycota</taxon>
        <taxon>Agaricomycotina</taxon>
        <taxon>Agaricomycetes</taxon>
        <taxon>Polyporales</taxon>
        <taxon>Polyporaceae</taxon>
        <taxon>Dichomitus</taxon>
    </lineage>
</organism>
<feature type="region of interest" description="Disordered" evidence="5">
    <location>
        <begin position="544"/>
        <end position="579"/>
    </location>
</feature>
<dbReference type="InterPro" id="IPR052431">
    <property type="entry name" value="SKI2_subfamily_helicases"/>
</dbReference>
<feature type="compositionally biased region" description="Basic and acidic residues" evidence="5">
    <location>
        <begin position="1731"/>
        <end position="1745"/>
    </location>
</feature>
<keyword evidence="1" id="KW-0547">Nucleotide-binding</keyword>
<dbReference type="STRING" id="114155.A0A4Q9NM08"/>
<evidence type="ECO:0000256" key="3">
    <source>
        <dbReference type="ARBA" id="ARBA00022806"/>
    </source>
</evidence>
<reference evidence="6 7" key="1">
    <citation type="submission" date="2019-01" db="EMBL/GenBank/DDBJ databases">
        <title>Draft genome sequences of three monokaryotic isolates of the white-rot basidiomycete fungus Dichomitus squalens.</title>
        <authorList>
            <consortium name="DOE Joint Genome Institute"/>
            <person name="Lopez S.C."/>
            <person name="Andreopoulos B."/>
            <person name="Pangilinan J."/>
            <person name="Lipzen A."/>
            <person name="Riley R."/>
            <person name="Ahrendt S."/>
            <person name="Ng V."/>
            <person name="Barry K."/>
            <person name="Daum C."/>
            <person name="Grigoriev I.V."/>
            <person name="Hilden K.S."/>
            <person name="Makela M.R."/>
            <person name="de Vries R.P."/>
        </authorList>
    </citation>
    <scope>NUCLEOTIDE SEQUENCE [LARGE SCALE GENOMIC DNA]</scope>
    <source>
        <strain evidence="6 7">CBS 464.89</strain>
    </source>
</reference>